<reference evidence="1 2" key="1">
    <citation type="journal article" date="2017" name="ISME J.">
        <title>Potential for microbial H2 and metal transformations associated with novel bacteria and archaea in deep terrestrial subsurface sediments.</title>
        <authorList>
            <person name="Hernsdorf A.W."/>
            <person name="Amano Y."/>
            <person name="Miyakawa K."/>
            <person name="Ise K."/>
            <person name="Suzuki Y."/>
            <person name="Anantharaman K."/>
            <person name="Probst A."/>
            <person name="Burstein D."/>
            <person name="Thomas B.C."/>
            <person name="Banfield J.F."/>
        </authorList>
    </citation>
    <scope>NUCLEOTIDE SEQUENCE [LARGE SCALE GENOMIC DNA]</scope>
    <source>
        <strain evidence="1">HGW-Dojkabacteria-1</strain>
    </source>
</reference>
<sequence length="200" mass="23550">MKKFLKISISILLFFVLLTGLVSFLLIHNYNTWEKRFERNIYENNLAILPYESDGSVEMKIAKFTLSNENTESLILSPYELSNLILLTSKGYLDKEITVRRVYIEPGNFRWNIYMEFVYKRYSVWFSVDINKDDMQTVQLYITDIKLGNYSLGRYFDLVYQINTGIANSILTVNENGFSGRYLENIELMEDKIVVKGSRY</sequence>
<evidence type="ECO:0000313" key="1">
    <source>
        <dbReference type="EMBL" id="PKN02500.1"/>
    </source>
</evidence>
<accession>A0A2N2F2Q9</accession>
<evidence type="ECO:0000313" key="2">
    <source>
        <dbReference type="Proteomes" id="UP000233417"/>
    </source>
</evidence>
<proteinExistence type="predicted"/>
<comment type="caution">
    <text evidence="1">The sequence shown here is derived from an EMBL/GenBank/DDBJ whole genome shotgun (WGS) entry which is preliminary data.</text>
</comment>
<dbReference type="Proteomes" id="UP000233417">
    <property type="component" value="Unassembled WGS sequence"/>
</dbReference>
<protein>
    <submittedName>
        <fullName evidence="1">Uncharacterized protein</fullName>
    </submittedName>
</protein>
<gene>
    <name evidence="1" type="ORF">CVU76_00455</name>
</gene>
<organism evidence="1 2">
    <name type="scientific">Candidatus Dojkabacteria bacterium HGW-Dojkabacteria-1</name>
    <dbReference type="NCBI Taxonomy" id="2013761"/>
    <lineage>
        <taxon>Bacteria</taxon>
        <taxon>Candidatus Dojkabacteria</taxon>
    </lineage>
</organism>
<name>A0A2N2F2Q9_9BACT</name>
<dbReference type="AlphaFoldDB" id="A0A2N2F2Q9"/>
<dbReference type="EMBL" id="PHAO01000001">
    <property type="protein sequence ID" value="PKN02500.1"/>
    <property type="molecule type" value="Genomic_DNA"/>
</dbReference>